<dbReference type="SUPFAM" id="SSF56752">
    <property type="entry name" value="D-aminoacid aminotransferase-like PLP-dependent enzymes"/>
    <property type="match status" value="1"/>
</dbReference>
<dbReference type="PANTHER" id="PTHR31223">
    <property type="entry name" value="LOG FAMILY PROTEIN YJL055W"/>
    <property type="match status" value="1"/>
</dbReference>
<name>A0AAJ8JQW1_9TREE</name>
<dbReference type="Pfam" id="PF01063">
    <property type="entry name" value="Aminotran_4"/>
    <property type="match status" value="1"/>
</dbReference>
<proteinExistence type="predicted"/>
<dbReference type="Pfam" id="PF03641">
    <property type="entry name" value="Lysine_decarbox"/>
    <property type="match status" value="1"/>
</dbReference>
<dbReference type="Gene3D" id="3.20.10.10">
    <property type="entry name" value="D-amino Acid Aminotransferase, subunit A, domain 2"/>
    <property type="match status" value="1"/>
</dbReference>
<dbReference type="InterPro" id="IPR001544">
    <property type="entry name" value="Aminotrans_IV"/>
</dbReference>
<reference evidence="1" key="2">
    <citation type="journal article" date="2022" name="Elife">
        <title>Obligate sexual reproduction of a homothallic fungus closely related to the Cryptococcus pathogenic species complex.</title>
        <authorList>
            <person name="Passer A.R."/>
            <person name="Clancey S.A."/>
            <person name="Shea T."/>
            <person name="David-Palma M."/>
            <person name="Averette A.F."/>
            <person name="Boekhout T."/>
            <person name="Porcel B.M."/>
            <person name="Nowrousian M."/>
            <person name="Cuomo C.A."/>
            <person name="Sun S."/>
            <person name="Heitman J."/>
            <person name="Coelho M.A."/>
        </authorList>
    </citation>
    <scope>NUCLEOTIDE SEQUENCE</scope>
    <source>
        <strain evidence="1">CBS 7841</strain>
    </source>
</reference>
<keyword evidence="2" id="KW-1185">Reference proteome</keyword>
<dbReference type="RefSeq" id="XP_066067466.1">
    <property type="nucleotide sequence ID" value="XM_066211369.1"/>
</dbReference>
<evidence type="ECO:0008006" key="3">
    <source>
        <dbReference type="Google" id="ProtNLM"/>
    </source>
</evidence>
<accession>A0AAJ8JQW1</accession>
<dbReference type="GO" id="GO:0016799">
    <property type="term" value="F:hydrolase activity, hydrolyzing N-glycosyl compounds"/>
    <property type="evidence" value="ECO:0007669"/>
    <property type="project" value="TreeGrafter"/>
</dbReference>
<dbReference type="AlphaFoldDB" id="A0AAJ8JQW1"/>
<dbReference type="GO" id="GO:0009691">
    <property type="term" value="P:cytokinin biosynthetic process"/>
    <property type="evidence" value="ECO:0007669"/>
    <property type="project" value="InterPro"/>
</dbReference>
<dbReference type="InterPro" id="IPR031100">
    <property type="entry name" value="LOG_fam"/>
</dbReference>
<dbReference type="Gene3D" id="3.40.50.450">
    <property type="match status" value="1"/>
</dbReference>
<evidence type="ECO:0000313" key="1">
    <source>
        <dbReference type="EMBL" id="WVN86766.1"/>
    </source>
</evidence>
<sequence>MSPFPPEANLKNPICIFCGSSSGNIPLFAKAAQSVGESLAHAKIPLVYGGGRRGIMGIVSQAALSANGYVHGIVPKALVEHTPKAAPATVTNSSDGPVTGAVAKSKEGMGQDILDDVNQEKMTVQVVNTMHERKLEMATLSTGGFIVLPGGYGTLEEVLEMIAWNQLGIHRLPILILNVGNFYTNLYKQFESSVEAGFISQENLSLLKLVNLEGGQNANSDETKATEWGQAAVTALQNWSMDLGTKLDRRKGKIDDQGKVISQDYSINLCPSYVFTTIRQSYHIYADSANHLPVESNRPPLLHQHLCRIEKAYRHFASRYGQEVWGEWPGRDLLEGELLKQERRALYDHTLTDIDDQGKLMADWRIRMIVHRGGKPEIQILRAPVGAGPFCFDIPITPALSKRPLILDPNDTIIDLESDFQKDYRLYKTDRRKMYDEAYTRCAGLSQTHPEVLIHTSTHLLETTTSNIAILLPHLTHWITPRISKTTPLLDGVLRQHLLKQGSIIEGNLSVENYLQAKQQGGRVIGFNGLRGIWEAQLL</sequence>
<gene>
    <name evidence="1" type="ORF">L203_101938</name>
</gene>
<evidence type="ECO:0000313" key="2">
    <source>
        <dbReference type="Proteomes" id="UP000094043"/>
    </source>
</evidence>
<dbReference type="InterPro" id="IPR036038">
    <property type="entry name" value="Aminotransferase-like"/>
</dbReference>
<organism evidence="1 2">
    <name type="scientific">Cryptococcus depauperatus CBS 7841</name>
    <dbReference type="NCBI Taxonomy" id="1295531"/>
    <lineage>
        <taxon>Eukaryota</taxon>
        <taxon>Fungi</taxon>
        <taxon>Dikarya</taxon>
        <taxon>Basidiomycota</taxon>
        <taxon>Agaricomycotina</taxon>
        <taxon>Tremellomycetes</taxon>
        <taxon>Tremellales</taxon>
        <taxon>Cryptococcaceae</taxon>
        <taxon>Cryptococcus</taxon>
    </lineage>
</organism>
<dbReference type="GO" id="GO:0005829">
    <property type="term" value="C:cytosol"/>
    <property type="evidence" value="ECO:0007669"/>
    <property type="project" value="TreeGrafter"/>
</dbReference>
<dbReference type="InterPro" id="IPR005269">
    <property type="entry name" value="LOG"/>
</dbReference>
<dbReference type="InterPro" id="IPR043132">
    <property type="entry name" value="BCAT-like_C"/>
</dbReference>
<reference evidence="1" key="1">
    <citation type="submission" date="2016-06" db="EMBL/GenBank/DDBJ databases">
        <authorList>
            <person name="Cuomo C."/>
            <person name="Litvintseva A."/>
            <person name="Heitman J."/>
            <person name="Chen Y."/>
            <person name="Sun S."/>
            <person name="Springer D."/>
            <person name="Dromer F."/>
            <person name="Young S."/>
            <person name="Zeng Q."/>
            <person name="Chapman S."/>
            <person name="Gujja S."/>
            <person name="Saif S."/>
            <person name="Birren B."/>
        </authorList>
    </citation>
    <scope>NUCLEOTIDE SEQUENCE</scope>
    <source>
        <strain evidence="1">CBS 7841</strain>
    </source>
</reference>
<protein>
    <recommendedName>
        <fullName evidence="3">TIGR00730 family protein</fullName>
    </recommendedName>
</protein>
<dbReference type="GeneID" id="91086150"/>
<dbReference type="NCBIfam" id="TIGR00730">
    <property type="entry name" value="Rossman fold protein, TIGR00730 family"/>
    <property type="match status" value="1"/>
</dbReference>
<dbReference type="SUPFAM" id="SSF102405">
    <property type="entry name" value="MCP/YpsA-like"/>
    <property type="match status" value="1"/>
</dbReference>
<dbReference type="EMBL" id="CP143785">
    <property type="protein sequence ID" value="WVN86766.1"/>
    <property type="molecule type" value="Genomic_DNA"/>
</dbReference>
<reference evidence="1" key="3">
    <citation type="submission" date="2024-01" db="EMBL/GenBank/DDBJ databases">
        <authorList>
            <person name="Coelho M.A."/>
            <person name="David-Palma M."/>
            <person name="Shea T."/>
            <person name="Sun S."/>
            <person name="Cuomo C.A."/>
            <person name="Heitman J."/>
        </authorList>
    </citation>
    <scope>NUCLEOTIDE SEQUENCE</scope>
    <source>
        <strain evidence="1">CBS 7841</strain>
    </source>
</reference>
<dbReference type="PANTHER" id="PTHR31223:SF70">
    <property type="entry name" value="LOG FAMILY PROTEIN YJL055W"/>
    <property type="match status" value="1"/>
</dbReference>
<dbReference type="Proteomes" id="UP000094043">
    <property type="component" value="Chromosome 2"/>
</dbReference>
<dbReference type="KEGG" id="cdep:91086150"/>